<reference evidence="2" key="1">
    <citation type="submission" date="2023-01" db="EMBL/GenBank/DDBJ databases">
        <title>Oxazolidinone resistance genes in florfenicol resistant enterococci from beef cattle and veal calves at slaughter.</title>
        <authorList>
            <person name="Biggel M."/>
        </authorList>
    </citation>
    <scope>NUCLEOTIDE SEQUENCE</scope>
    <source>
        <strain evidence="2">K204-1</strain>
    </source>
</reference>
<dbReference type="RefSeq" id="WP_126763439.1">
    <property type="nucleotide sequence ID" value="NZ_BKBT01000006.1"/>
</dbReference>
<keyword evidence="1" id="KW-0812">Transmembrane</keyword>
<dbReference type="InterPro" id="IPR009693">
    <property type="entry name" value="Glucitol_operon_activator"/>
</dbReference>
<organism evidence="2 3">
    <name type="scientific">Vagococcus lutrae</name>
    <dbReference type="NCBI Taxonomy" id="81947"/>
    <lineage>
        <taxon>Bacteria</taxon>
        <taxon>Bacillati</taxon>
        <taxon>Bacillota</taxon>
        <taxon>Bacilli</taxon>
        <taxon>Lactobacillales</taxon>
        <taxon>Enterococcaceae</taxon>
        <taxon>Vagococcus</taxon>
    </lineage>
</organism>
<proteinExistence type="predicted"/>
<evidence type="ECO:0000256" key="1">
    <source>
        <dbReference type="SAM" id="Phobius"/>
    </source>
</evidence>
<dbReference type="Pfam" id="PF06923">
    <property type="entry name" value="GutM"/>
    <property type="match status" value="1"/>
</dbReference>
<dbReference type="EMBL" id="CP116507">
    <property type="protein sequence ID" value="WCG23196.1"/>
    <property type="molecule type" value="Genomic_DNA"/>
</dbReference>
<dbReference type="AlphaFoldDB" id="A0AAF0BIR1"/>
<sequence length="158" mass="17687">MPFIYVFGIVAVSAYLLQGFLGFLQIKHFTKVYGEMRRKGRVAIGRKSGKFKAGTIVMIAIDEAANILEVKKIQGTTVLAKFKDIKGLEGMSITELTPTLPILAKENKLTQATVMDAVQTYQKVMNGEVIETPPTPMMSMRNQAMMMKYSLQNKFKRS</sequence>
<gene>
    <name evidence="2" type="ORF">PML95_02860</name>
</gene>
<keyword evidence="1" id="KW-0472">Membrane</keyword>
<protein>
    <submittedName>
        <fullName evidence="2">Transcriptional regulator GutM</fullName>
    </submittedName>
</protein>
<evidence type="ECO:0000313" key="3">
    <source>
        <dbReference type="Proteomes" id="UP001179600"/>
    </source>
</evidence>
<feature type="transmembrane region" description="Helical" evidence="1">
    <location>
        <begin position="6"/>
        <end position="26"/>
    </location>
</feature>
<dbReference type="PIRSF" id="PIRSF011474">
    <property type="entry name" value="Glucitol_operon_activator"/>
    <property type="match status" value="1"/>
</dbReference>
<name>A0AAF0BIR1_9ENTE</name>
<keyword evidence="1" id="KW-1133">Transmembrane helix</keyword>
<dbReference type="Proteomes" id="UP001179600">
    <property type="component" value="Chromosome"/>
</dbReference>
<evidence type="ECO:0000313" key="2">
    <source>
        <dbReference type="EMBL" id="WCG23196.1"/>
    </source>
</evidence>
<accession>A0AAF0BIR1</accession>
<dbReference type="GeneID" id="72385262"/>